<dbReference type="Pfam" id="PF24032">
    <property type="entry name" value="YQBQ"/>
    <property type="match status" value="1"/>
</dbReference>
<keyword evidence="3" id="KW-1185">Reference proteome</keyword>
<protein>
    <recommendedName>
        <fullName evidence="1">YqbQ/XkdQ domain-containing protein</fullName>
    </recommendedName>
</protein>
<proteinExistence type="predicted"/>
<sequence>MSDYQLVLTGITGEQRDVTRRVESLSWSGSIQQVSRQLEVTLVTPRDGSLPVPPCEVGSELRLWAGGQNRFLGHVVTRQRDTDSDVTTLTGLDRGRFLANNEGWYQFAGDTPEAAVRALCADFSIPVGQLAGTGVAVRRKFPGVTLSKIVDTLYTLAGEQNGRRYLARFNGLGALEVLEKPTAAALEIAPQKNLQTLRVTEDISELSNTVAIYTSTGRLVRTVSDAESTALYGQFQHVLTQRDGEDALGEANAWLEDHGLDQTMTVECLGDPELIAGNAVILRANRTGAAGLCWIDSDIHTWKNGQYFCRLSLNFRNLMHETTAGSET</sequence>
<reference evidence="2 3" key="1">
    <citation type="submission" date="2024-03" db="EMBL/GenBank/DDBJ databases">
        <title>Human intestinal bacterial collection.</title>
        <authorList>
            <person name="Pauvert C."/>
            <person name="Hitch T.C.A."/>
            <person name="Clavel T."/>
        </authorList>
    </citation>
    <scope>NUCLEOTIDE SEQUENCE [LARGE SCALE GENOMIC DNA]</scope>
    <source>
        <strain evidence="2 3">CLA-AP-H34</strain>
    </source>
</reference>
<dbReference type="Proteomes" id="UP001440599">
    <property type="component" value="Unassembled WGS sequence"/>
</dbReference>
<dbReference type="InterPro" id="IPR056937">
    <property type="entry name" value="YqbQ/XkdQ"/>
</dbReference>
<evidence type="ECO:0000313" key="2">
    <source>
        <dbReference type="EMBL" id="MEQ2454964.1"/>
    </source>
</evidence>
<evidence type="ECO:0000259" key="1">
    <source>
        <dbReference type="Pfam" id="PF24032"/>
    </source>
</evidence>
<dbReference type="RefSeq" id="WP_349138641.1">
    <property type="nucleotide sequence ID" value="NZ_JBBMFT010000001.1"/>
</dbReference>
<evidence type="ECO:0000313" key="3">
    <source>
        <dbReference type="Proteomes" id="UP001440599"/>
    </source>
</evidence>
<comment type="caution">
    <text evidence="2">The sequence shown here is derived from an EMBL/GenBank/DDBJ whole genome shotgun (WGS) entry which is preliminary data.</text>
</comment>
<organism evidence="2 3">
    <name type="scientific">Flavonifractor hominis</name>
    <dbReference type="NCBI Taxonomy" id="3133178"/>
    <lineage>
        <taxon>Bacteria</taxon>
        <taxon>Bacillati</taxon>
        <taxon>Bacillota</taxon>
        <taxon>Clostridia</taxon>
        <taxon>Eubacteriales</taxon>
        <taxon>Oscillospiraceae</taxon>
        <taxon>Flavonifractor</taxon>
    </lineage>
</organism>
<name>A0ABV1EK46_9FIRM</name>
<dbReference type="SUPFAM" id="SSF69279">
    <property type="entry name" value="Phage tail proteins"/>
    <property type="match status" value="1"/>
</dbReference>
<gene>
    <name evidence="2" type="ORF">WMO45_00360</name>
</gene>
<dbReference type="EMBL" id="JBBMFT010000001">
    <property type="protein sequence ID" value="MEQ2454964.1"/>
    <property type="molecule type" value="Genomic_DNA"/>
</dbReference>
<feature type="domain" description="YqbQ/XkdQ" evidence="1">
    <location>
        <begin position="26"/>
        <end position="313"/>
    </location>
</feature>
<accession>A0ABV1EK46</accession>